<sequence>MRFLPISLLLLGLCHAAEVRTWTDAQSRKIEATLVRIEGTSVVLKLADGREAPFPLDKLSEPDRKYVEDNRALTPTTKELKPATKVETESPDASKKLNFDDPWPESIRFTEDPEISTIEENAEKKHFIYESANYRYVCDVRLAKSVVKGFAVMFEATHLFCRTMPLAINGGVKKDGKHQILLFEKFDDYVKAGGPPTSAGVYIGGKGVVMVPLGSLGVKPVGSGYMLDRDKSSKTLPHELTHQLTPDPYYDKGSMGWFTEGIAEYVAVTPYRSGSYSVRGNQKDIFDYATGYGSKDMGGRALGTKIHLPPLKDFMLQSYSSFLEQPQLSYGCGLLITTYFLHMDGAGDGKRIKAFLKALHEGKDGEASLSLLLDGRTFEELQNDLIKAWSRKGVDFTFGK</sequence>
<proteinExistence type="predicted"/>
<comment type="caution">
    <text evidence="3">The sequence shown here is derived from an EMBL/GenBank/DDBJ whole genome shotgun (WGS) entry which is preliminary data.</text>
</comment>
<dbReference type="InterPro" id="IPR007131">
    <property type="entry name" value="SHD1"/>
</dbReference>
<dbReference type="Gene3D" id="2.30.30.700">
    <property type="entry name" value="SLA1 homology domain 1"/>
    <property type="match status" value="1"/>
</dbReference>
<evidence type="ECO:0000259" key="2">
    <source>
        <dbReference type="Pfam" id="PF03983"/>
    </source>
</evidence>
<gene>
    <name evidence="3" type="ORF">JIN84_07240</name>
</gene>
<evidence type="ECO:0000313" key="4">
    <source>
        <dbReference type="Proteomes" id="UP000600139"/>
    </source>
</evidence>
<dbReference type="GO" id="GO:0030674">
    <property type="term" value="F:protein-macromolecule adaptor activity"/>
    <property type="evidence" value="ECO:0007669"/>
    <property type="project" value="InterPro"/>
</dbReference>
<dbReference type="AlphaFoldDB" id="A0A934R327"/>
<dbReference type="Pfam" id="PF03983">
    <property type="entry name" value="SHD1"/>
    <property type="match status" value="1"/>
</dbReference>
<name>A0A934R327_9BACT</name>
<feature type="compositionally biased region" description="Basic and acidic residues" evidence="1">
    <location>
        <begin position="78"/>
        <end position="97"/>
    </location>
</feature>
<evidence type="ECO:0000313" key="3">
    <source>
        <dbReference type="EMBL" id="MBK1815401.1"/>
    </source>
</evidence>
<dbReference type="Proteomes" id="UP000600139">
    <property type="component" value="Unassembled WGS sequence"/>
</dbReference>
<evidence type="ECO:0000256" key="1">
    <source>
        <dbReference type="SAM" id="MobiDB-lite"/>
    </source>
</evidence>
<reference evidence="3" key="1">
    <citation type="submission" date="2021-01" db="EMBL/GenBank/DDBJ databases">
        <title>Modified the classification status of verrucomicrobia.</title>
        <authorList>
            <person name="Feng X."/>
        </authorList>
    </citation>
    <scope>NUCLEOTIDE SEQUENCE</scope>
    <source>
        <strain evidence="3">JCM 18052</strain>
    </source>
</reference>
<dbReference type="EMBL" id="JAENIK010000008">
    <property type="protein sequence ID" value="MBK1815401.1"/>
    <property type="molecule type" value="Genomic_DNA"/>
</dbReference>
<dbReference type="RefSeq" id="WP_200350362.1">
    <property type="nucleotide sequence ID" value="NZ_BAABHZ010000012.1"/>
</dbReference>
<feature type="domain" description="SLA1 homology" evidence="2">
    <location>
        <begin position="16"/>
        <end position="70"/>
    </location>
</feature>
<keyword evidence="4" id="KW-1185">Reference proteome</keyword>
<accession>A0A934R327</accession>
<dbReference type="GO" id="GO:0042802">
    <property type="term" value="F:identical protein binding"/>
    <property type="evidence" value="ECO:0007669"/>
    <property type="project" value="InterPro"/>
</dbReference>
<protein>
    <recommendedName>
        <fullName evidence="2">SLA1 homology domain-containing protein</fullName>
    </recommendedName>
</protein>
<dbReference type="GO" id="GO:0043130">
    <property type="term" value="F:ubiquitin binding"/>
    <property type="evidence" value="ECO:0007669"/>
    <property type="project" value="InterPro"/>
</dbReference>
<dbReference type="GO" id="GO:0008092">
    <property type="term" value="F:cytoskeletal protein binding"/>
    <property type="evidence" value="ECO:0007669"/>
    <property type="project" value="InterPro"/>
</dbReference>
<organism evidence="3 4">
    <name type="scientific">Luteolibacter yonseiensis</name>
    <dbReference type="NCBI Taxonomy" id="1144680"/>
    <lineage>
        <taxon>Bacteria</taxon>
        <taxon>Pseudomonadati</taxon>
        <taxon>Verrucomicrobiota</taxon>
        <taxon>Verrucomicrobiia</taxon>
        <taxon>Verrucomicrobiales</taxon>
        <taxon>Verrucomicrobiaceae</taxon>
        <taxon>Luteolibacter</taxon>
    </lineage>
</organism>
<feature type="region of interest" description="Disordered" evidence="1">
    <location>
        <begin position="77"/>
        <end position="97"/>
    </location>
</feature>